<evidence type="ECO:0000256" key="3">
    <source>
        <dbReference type="ARBA" id="ARBA00023027"/>
    </source>
</evidence>
<evidence type="ECO:0000256" key="1">
    <source>
        <dbReference type="ARBA" id="ARBA00005502"/>
    </source>
</evidence>
<name>A0A6J7GCV8_9ZZZZ</name>
<comment type="similarity">
    <text evidence="1">Belongs to the IMPDH/GMPR family.</text>
</comment>
<keyword evidence="3" id="KW-0520">NAD</keyword>
<feature type="domain" description="IMP dehydrogenase/GMP reductase" evidence="4">
    <location>
        <begin position="15"/>
        <end position="369"/>
    </location>
</feature>
<dbReference type="Pfam" id="PF00478">
    <property type="entry name" value="IMPDH"/>
    <property type="match status" value="1"/>
</dbReference>
<keyword evidence="2" id="KW-0560">Oxidoreductase</keyword>
<dbReference type="Gene3D" id="3.20.20.70">
    <property type="entry name" value="Aldolase class I"/>
    <property type="match status" value="1"/>
</dbReference>
<proteinExistence type="inferred from homology"/>
<evidence type="ECO:0000313" key="6">
    <source>
        <dbReference type="EMBL" id="CAB4901199.1"/>
    </source>
</evidence>
<dbReference type="GO" id="GO:0003938">
    <property type="term" value="F:IMP dehydrogenase activity"/>
    <property type="evidence" value="ECO:0007669"/>
    <property type="project" value="InterPro"/>
</dbReference>
<dbReference type="EMBL" id="CAEZYU010000009">
    <property type="protein sequence ID" value="CAB4731142.1"/>
    <property type="molecule type" value="Genomic_DNA"/>
</dbReference>
<gene>
    <name evidence="5" type="ORF">UFOPK2766_00323</name>
    <name evidence="6" type="ORF">UFOPK3519_00841</name>
</gene>
<dbReference type="InterPro" id="IPR001093">
    <property type="entry name" value="IMP_DH_GMPRt"/>
</dbReference>
<dbReference type="InterPro" id="IPR005992">
    <property type="entry name" value="IMP_DH-rel2"/>
</dbReference>
<dbReference type="AlphaFoldDB" id="A0A6J7GCV8"/>
<dbReference type="EMBL" id="CAFBMG010000053">
    <property type="protein sequence ID" value="CAB4901199.1"/>
    <property type="molecule type" value="Genomic_DNA"/>
</dbReference>
<dbReference type="PANTHER" id="PTHR11911">
    <property type="entry name" value="INOSINE-5-MONOPHOSPHATE DEHYDROGENASE RELATED"/>
    <property type="match status" value="1"/>
</dbReference>
<dbReference type="NCBIfam" id="TIGR01304">
    <property type="entry name" value="IMP_DH_rel_2"/>
    <property type="match status" value="1"/>
</dbReference>
<dbReference type="SMART" id="SM01240">
    <property type="entry name" value="IMPDH"/>
    <property type="match status" value="1"/>
</dbReference>
<accession>A0A6J7GCV8</accession>
<dbReference type="InterPro" id="IPR005990">
    <property type="entry name" value="IMP_DH"/>
</dbReference>
<dbReference type="PANTHER" id="PTHR11911:SF85">
    <property type="entry name" value="INOSINE-5'-MONOPHOSPHATE DEHYDROGENASE"/>
    <property type="match status" value="1"/>
</dbReference>
<sequence length="387" mass="40689">MAEIEIGIGKSGRRGYSLDEVAIVPSRRTRDADEVETSWQIDAYQFEIPVIAAPLDGVSSPATAIEMGRLGGAAAVHAEGLWCRYEDPTDVLAEIAELTAQRGAGQGSDTERIARMREIYARAVEPELIAHRVSEIRDAGATVCIAVTPASTESLLAHIVRAEPDLLVIHGTVTSAEHLTDGAHEPLDLKHLVRRLEVPVLVGGCASYQAALHLMRTGAAGVLVGVGPGAASTTGRVLGVGNPQATAIADARAARMRHLDETGVYVHVIADGGMRTGGDIAKAVVCGADGVMLGSPLARASEAPAGGALWSRSSFHHKLPRGGMRRMDQVGSLEQVLNGPADRADGRTNLMGALRKSMAVTGYGTLKEFQKADLMVMSPPTIRPGQQ</sequence>
<organism evidence="6">
    <name type="scientific">freshwater metagenome</name>
    <dbReference type="NCBI Taxonomy" id="449393"/>
    <lineage>
        <taxon>unclassified sequences</taxon>
        <taxon>metagenomes</taxon>
        <taxon>ecological metagenomes</taxon>
    </lineage>
</organism>
<evidence type="ECO:0000313" key="5">
    <source>
        <dbReference type="EMBL" id="CAB4731142.1"/>
    </source>
</evidence>
<dbReference type="SUPFAM" id="SSF51412">
    <property type="entry name" value="Inosine monophosphate dehydrogenase (IMPDH)"/>
    <property type="match status" value="1"/>
</dbReference>
<evidence type="ECO:0000256" key="2">
    <source>
        <dbReference type="ARBA" id="ARBA00023002"/>
    </source>
</evidence>
<evidence type="ECO:0000259" key="4">
    <source>
        <dbReference type="Pfam" id="PF00478"/>
    </source>
</evidence>
<protein>
    <submittedName>
        <fullName evidence="6">Unannotated protein</fullName>
    </submittedName>
</protein>
<dbReference type="GO" id="GO:0006183">
    <property type="term" value="P:GTP biosynthetic process"/>
    <property type="evidence" value="ECO:0007669"/>
    <property type="project" value="TreeGrafter"/>
</dbReference>
<dbReference type="InterPro" id="IPR013785">
    <property type="entry name" value="Aldolase_TIM"/>
</dbReference>
<reference evidence="6" key="1">
    <citation type="submission" date="2020-05" db="EMBL/GenBank/DDBJ databases">
        <authorList>
            <person name="Chiriac C."/>
            <person name="Salcher M."/>
            <person name="Ghai R."/>
            <person name="Kavagutti S V."/>
        </authorList>
    </citation>
    <scope>NUCLEOTIDE SEQUENCE</scope>
</reference>